<name>A0A9D9EGK2_9BACT</name>
<dbReference type="PANTHER" id="PTHR30189:SF1">
    <property type="entry name" value="LPS-ASSEMBLY PROTEIN LPTD"/>
    <property type="match status" value="1"/>
</dbReference>
<dbReference type="EMBL" id="JADIMR010000033">
    <property type="protein sequence ID" value="MBO8446588.1"/>
    <property type="molecule type" value="Genomic_DNA"/>
</dbReference>
<proteinExistence type="predicted"/>
<organism evidence="4 5">
    <name type="scientific">Candidatus Enterocola intestinipullorum</name>
    <dbReference type="NCBI Taxonomy" id="2840783"/>
    <lineage>
        <taxon>Bacteria</taxon>
        <taxon>Pseudomonadati</taxon>
        <taxon>Bacteroidota</taxon>
        <taxon>Bacteroidia</taxon>
        <taxon>Bacteroidales</taxon>
        <taxon>Candidatus Enterocola</taxon>
    </lineage>
</organism>
<reference evidence="4" key="1">
    <citation type="submission" date="2020-10" db="EMBL/GenBank/DDBJ databases">
        <authorList>
            <person name="Gilroy R."/>
        </authorList>
    </citation>
    <scope>NUCLEOTIDE SEQUENCE</scope>
    <source>
        <strain evidence="4">D3-1215</strain>
    </source>
</reference>
<dbReference type="GO" id="GO:1990351">
    <property type="term" value="C:transporter complex"/>
    <property type="evidence" value="ECO:0007669"/>
    <property type="project" value="TreeGrafter"/>
</dbReference>
<dbReference type="PANTHER" id="PTHR30189">
    <property type="entry name" value="LPS-ASSEMBLY PROTEIN"/>
    <property type="match status" value="1"/>
</dbReference>
<evidence type="ECO:0000256" key="2">
    <source>
        <dbReference type="SAM" id="SignalP"/>
    </source>
</evidence>
<keyword evidence="2" id="KW-0732">Signal</keyword>
<dbReference type="GO" id="GO:0009279">
    <property type="term" value="C:cell outer membrane"/>
    <property type="evidence" value="ECO:0007669"/>
    <property type="project" value="TreeGrafter"/>
</dbReference>
<feature type="chain" id="PRO_5038845846" evidence="2">
    <location>
        <begin position="24"/>
        <end position="935"/>
    </location>
</feature>
<evidence type="ECO:0000313" key="5">
    <source>
        <dbReference type="Proteomes" id="UP000823637"/>
    </source>
</evidence>
<gene>
    <name evidence="4" type="ORF">IAC32_02430</name>
</gene>
<feature type="signal peptide" evidence="2">
    <location>
        <begin position="1"/>
        <end position="23"/>
    </location>
</feature>
<evidence type="ECO:0000259" key="3">
    <source>
        <dbReference type="Pfam" id="PF19838"/>
    </source>
</evidence>
<dbReference type="Proteomes" id="UP000823637">
    <property type="component" value="Unassembled WGS sequence"/>
</dbReference>
<dbReference type="InterPro" id="IPR045659">
    <property type="entry name" value="LptD_2"/>
</dbReference>
<evidence type="ECO:0000256" key="1">
    <source>
        <dbReference type="SAM" id="MobiDB-lite"/>
    </source>
</evidence>
<sequence length="935" mass="105262">MKRFLSIFATAFALMLAAVFPSAAEVSEAPDIGTVRQAAVSADSVAASGTDTVADAGGLPLSGPPVQSPDSTAAPQEAPAGNGSLSPSAIEDDIFYDAQDSIVLIGSTTAILYGDAHVKYQNMDLRADYIRLRLDSNTVYATGSIDSTGAMVGIPVFSEGSQSFESKAMRYNFETKKGFIYGTVTEQGEGYVTSDKTKKTDEDIYCLQGGKYTTCDNHDHPHFYLALTKAKMKQGKYIVSGPAYMVVEDIPVPLALPFGYFPMTKSYQSGIILPTFGEESSRGFYAEGFGYYFAINDYIDMALTADVYTKGSWSLMLASSYKWRYKFSGSLNLSFVRNVYGTPNTPDYRASTDFRVLWSHTQDSKMSPNTTFSASVNFSTSSYDQNNVDSYYNPAQLSQNTKSSTITLTQKLGDSPFTLSASMYLNQRTSDSTINLQLPSVVLNMSRVYPFKRKKRSGSEKWYEKIALNYTFNLGNSITTKESQFADMNFLRDWKNGMEHDLPISASFTLFKYLNLNVNMSNNLKWYFRRVNQHWEGAYDGAVVADTTYGFYNIYDFSGSVSMSTTLYGFYTLKSKNKNKKLPVFRHKMMPSVSFSAAPDFGTGAWGYWDSYMRPDQNGVMHEVWYDHYTGGIYGGSPSRGAQGILSFSLSNNLEMKYWAKNDTTGKPKKISIIDNLSLSSGYNFIADSLNWQNINMNVRFKIWDQFSMNVNFVFDPYTYQLNEFGSPTRVDVTQWEKNMVPGRLQSVSTSFGYTFNNDTFKKKKGKTTASSGQDPKARSSQLEETLDDVAPLELMTAKDRRLARYTAADKDYKEFKIPWSLSLNYSIRYAYSDFNYEQMEYNRKLTHNLSLSGNISFTDTWNLSVSAYYDITNNSWSYVNCTLTKDLHCWQMSCSFVPIGRYATYNFAISVKASILRDLKYEKQSEAAARVNWF</sequence>
<feature type="region of interest" description="Disordered" evidence="1">
    <location>
        <begin position="763"/>
        <end position="783"/>
    </location>
</feature>
<dbReference type="Pfam" id="PF19838">
    <property type="entry name" value="LptD_2"/>
    <property type="match status" value="1"/>
</dbReference>
<comment type="caution">
    <text evidence="4">The sequence shown here is derived from an EMBL/GenBank/DDBJ whole genome shotgun (WGS) entry which is preliminary data.</text>
</comment>
<dbReference type="InterPro" id="IPR050218">
    <property type="entry name" value="LptD"/>
</dbReference>
<evidence type="ECO:0000313" key="4">
    <source>
        <dbReference type="EMBL" id="MBO8446588.1"/>
    </source>
</evidence>
<feature type="compositionally biased region" description="Polar residues" evidence="1">
    <location>
        <begin position="770"/>
        <end position="783"/>
    </location>
</feature>
<feature type="region of interest" description="Disordered" evidence="1">
    <location>
        <begin position="56"/>
        <end position="84"/>
    </location>
</feature>
<protein>
    <submittedName>
        <fullName evidence="4">LPS-assembly protein LptD</fullName>
    </submittedName>
</protein>
<reference evidence="4" key="2">
    <citation type="journal article" date="2021" name="PeerJ">
        <title>Extensive microbial diversity within the chicken gut microbiome revealed by metagenomics and culture.</title>
        <authorList>
            <person name="Gilroy R."/>
            <person name="Ravi A."/>
            <person name="Getino M."/>
            <person name="Pursley I."/>
            <person name="Horton D.L."/>
            <person name="Alikhan N.F."/>
            <person name="Baker D."/>
            <person name="Gharbi K."/>
            <person name="Hall N."/>
            <person name="Watson M."/>
            <person name="Adriaenssens E.M."/>
            <person name="Foster-Nyarko E."/>
            <person name="Jarju S."/>
            <person name="Secka A."/>
            <person name="Antonio M."/>
            <person name="Oren A."/>
            <person name="Chaudhuri R.R."/>
            <person name="La Ragione R."/>
            <person name="Hildebrand F."/>
            <person name="Pallen M.J."/>
        </authorList>
    </citation>
    <scope>NUCLEOTIDE SEQUENCE</scope>
    <source>
        <strain evidence="4">D3-1215</strain>
    </source>
</reference>
<feature type="domain" description="LPS-assembly protein LptD central" evidence="3">
    <location>
        <begin position="238"/>
        <end position="718"/>
    </location>
</feature>
<accession>A0A9D9EGK2</accession>
<dbReference type="AlphaFoldDB" id="A0A9D9EGK2"/>